<evidence type="ECO:0000313" key="2">
    <source>
        <dbReference type="EMBL" id="SET08118.1"/>
    </source>
</evidence>
<dbReference type="AlphaFoldDB" id="A0A1I0BN54"/>
<sequence>MRYFTKNKIIGMLIILVAFLLILLSDILTRNRNLEAKIKIQEDIIEIKNNKINELETVKQNMDEQFGIY</sequence>
<accession>A0A1I0BN54</accession>
<dbReference type="Proteomes" id="UP000198558">
    <property type="component" value="Unassembled WGS sequence"/>
</dbReference>
<gene>
    <name evidence="2" type="ORF">SAMN04489758_101187</name>
</gene>
<keyword evidence="3" id="KW-1185">Reference proteome</keyword>
<keyword evidence="1" id="KW-0175">Coiled coil</keyword>
<organism evidence="2 3">
    <name type="scientific">Thomasclavelia cocleata</name>
    <dbReference type="NCBI Taxonomy" id="69824"/>
    <lineage>
        <taxon>Bacteria</taxon>
        <taxon>Bacillati</taxon>
        <taxon>Bacillota</taxon>
        <taxon>Erysipelotrichia</taxon>
        <taxon>Erysipelotrichales</taxon>
        <taxon>Coprobacillaceae</taxon>
        <taxon>Thomasclavelia</taxon>
    </lineage>
</organism>
<evidence type="ECO:0000313" key="3">
    <source>
        <dbReference type="Proteomes" id="UP000198558"/>
    </source>
</evidence>
<name>A0A1I0BN54_9FIRM</name>
<proteinExistence type="predicted"/>
<evidence type="ECO:0000256" key="1">
    <source>
        <dbReference type="SAM" id="Coils"/>
    </source>
</evidence>
<feature type="coiled-coil region" evidence="1">
    <location>
        <begin position="31"/>
        <end position="65"/>
    </location>
</feature>
<reference evidence="3" key="1">
    <citation type="submission" date="2016-10" db="EMBL/GenBank/DDBJ databases">
        <authorList>
            <person name="Varghese N."/>
            <person name="Submissions S."/>
        </authorList>
    </citation>
    <scope>NUCLEOTIDE SEQUENCE [LARGE SCALE GENOMIC DNA]</scope>
    <source>
        <strain evidence="3">DSM 1551</strain>
    </source>
</reference>
<protein>
    <submittedName>
        <fullName evidence="2">Uncharacterized protein</fullName>
    </submittedName>
</protein>
<dbReference type="EMBL" id="FOIN01000001">
    <property type="protein sequence ID" value="SET08118.1"/>
    <property type="molecule type" value="Genomic_DNA"/>
</dbReference>